<sequence length="181" mass="20647">MIKYVVAKPSELSSSQIEVIIRLWQIEEWQLLTKKEFEELFYNNEFHLLTDDDGNILSVSRINYNFQISVSDSVHTIAELVGFVSQNPRQGHGSLLFRSIVNNLTERGIEAIGFCEPVSRVFYEKCGVEIFYAHSRFIKEKINGEWVNNSDEDILNLSLLERTRAIITGLTASAPAYLISG</sequence>
<dbReference type="RefSeq" id="WP_377584233.1">
    <property type="nucleotide sequence ID" value="NZ_JBHTKA010000013.1"/>
</dbReference>
<evidence type="ECO:0000313" key="1">
    <source>
        <dbReference type="EMBL" id="MFD1002700.1"/>
    </source>
</evidence>
<keyword evidence="2" id="KW-1185">Reference proteome</keyword>
<evidence type="ECO:0000313" key="2">
    <source>
        <dbReference type="Proteomes" id="UP001597112"/>
    </source>
</evidence>
<proteinExistence type="predicted"/>
<gene>
    <name evidence="1" type="ORF">ACFQ21_25470</name>
</gene>
<reference evidence="2" key="1">
    <citation type="journal article" date="2019" name="Int. J. Syst. Evol. Microbiol.">
        <title>The Global Catalogue of Microorganisms (GCM) 10K type strain sequencing project: providing services to taxonomists for standard genome sequencing and annotation.</title>
        <authorList>
            <consortium name="The Broad Institute Genomics Platform"/>
            <consortium name="The Broad Institute Genome Sequencing Center for Infectious Disease"/>
            <person name="Wu L."/>
            <person name="Ma J."/>
        </authorList>
    </citation>
    <scope>NUCLEOTIDE SEQUENCE [LARGE SCALE GENOMIC DNA]</scope>
    <source>
        <strain evidence="2">CCUG 58938</strain>
    </source>
</reference>
<dbReference type="EMBL" id="JBHTKA010000013">
    <property type="protein sequence ID" value="MFD1002700.1"/>
    <property type="molecule type" value="Genomic_DNA"/>
</dbReference>
<evidence type="ECO:0008006" key="3">
    <source>
        <dbReference type="Google" id="ProtNLM"/>
    </source>
</evidence>
<protein>
    <recommendedName>
        <fullName evidence="3">N-acetyltransferase domain-containing protein</fullName>
    </recommendedName>
</protein>
<name>A0ABW3K8T0_9BACT</name>
<dbReference type="Proteomes" id="UP001597112">
    <property type="component" value="Unassembled WGS sequence"/>
</dbReference>
<dbReference type="InterPro" id="IPR016181">
    <property type="entry name" value="Acyl_CoA_acyltransferase"/>
</dbReference>
<accession>A0ABW3K8T0</accession>
<organism evidence="1 2">
    <name type="scientific">Ohtaekwangia kribbensis</name>
    <dbReference type="NCBI Taxonomy" id="688913"/>
    <lineage>
        <taxon>Bacteria</taxon>
        <taxon>Pseudomonadati</taxon>
        <taxon>Bacteroidota</taxon>
        <taxon>Cytophagia</taxon>
        <taxon>Cytophagales</taxon>
        <taxon>Fulvivirgaceae</taxon>
        <taxon>Ohtaekwangia</taxon>
    </lineage>
</organism>
<dbReference type="SUPFAM" id="SSF55729">
    <property type="entry name" value="Acyl-CoA N-acyltransferases (Nat)"/>
    <property type="match status" value="1"/>
</dbReference>
<dbReference type="Gene3D" id="3.40.630.30">
    <property type="match status" value="1"/>
</dbReference>
<comment type="caution">
    <text evidence="1">The sequence shown here is derived from an EMBL/GenBank/DDBJ whole genome shotgun (WGS) entry which is preliminary data.</text>
</comment>